<gene>
    <name evidence="3" type="ORF">AB2U05_32735</name>
</gene>
<evidence type="ECO:0000256" key="2">
    <source>
        <dbReference type="SAM" id="Phobius"/>
    </source>
</evidence>
<feature type="transmembrane region" description="Helical" evidence="2">
    <location>
        <begin position="21"/>
        <end position="42"/>
    </location>
</feature>
<keyword evidence="2" id="KW-0472">Membrane</keyword>
<keyword evidence="2" id="KW-1133">Transmembrane helix</keyword>
<name>A0AB39TV68_9ACTN</name>
<feature type="region of interest" description="Disordered" evidence="1">
    <location>
        <begin position="48"/>
        <end position="75"/>
    </location>
</feature>
<proteinExistence type="predicted"/>
<dbReference type="RefSeq" id="WP_369185158.1">
    <property type="nucleotide sequence ID" value="NZ_CP163445.1"/>
</dbReference>
<protein>
    <submittedName>
        <fullName evidence="3">Uncharacterized protein</fullName>
    </submittedName>
</protein>
<dbReference type="EMBL" id="CP163445">
    <property type="protein sequence ID" value="XDQ82928.1"/>
    <property type="molecule type" value="Genomic_DNA"/>
</dbReference>
<accession>A0AB39TV68</accession>
<evidence type="ECO:0000313" key="3">
    <source>
        <dbReference type="EMBL" id="XDQ82928.1"/>
    </source>
</evidence>
<keyword evidence="2" id="KW-0812">Transmembrane</keyword>
<reference evidence="3" key="1">
    <citation type="submission" date="2024-07" db="EMBL/GenBank/DDBJ databases">
        <authorList>
            <person name="Yu S.T."/>
        </authorList>
    </citation>
    <scope>NUCLEOTIDE SEQUENCE</scope>
    <source>
        <strain evidence="3">Y1</strain>
    </source>
</reference>
<sequence>MTDYQPHEDIYRAAHRDPVEAVLTWLCALGHLIVLALLGAAADHQLSSDHFGPVPAADHEPDRDLEQHPAVEPEA</sequence>
<feature type="compositionally biased region" description="Basic and acidic residues" evidence="1">
    <location>
        <begin position="57"/>
        <end position="75"/>
    </location>
</feature>
<dbReference type="AlphaFoldDB" id="A0AB39TV68"/>
<evidence type="ECO:0000256" key="1">
    <source>
        <dbReference type="SAM" id="MobiDB-lite"/>
    </source>
</evidence>
<organism evidence="3">
    <name type="scientific">Streptomyces sp. Y1</name>
    <dbReference type="NCBI Taxonomy" id="3238634"/>
    <lineage>
        <taxon>Bacteria</taxon>
        <taxon>Bacillati</taxon>
        <taxon>Actinomycetota</taxon>
        <taxon>Actinomycetes</taxon>
        <taxon>Kitasatosporales</taxon>
        <taxon>Streptomycetaceae</taxon>
        <taxon>Streptomyces</taxon>
    </lineage>
</organism>